<dbReference type="SUPFAM" id="SSF48452">
    <property type="entry name" value="TPR-like"/>
    <property type="match status" value="1"/>
</dbReference>
<gene>
    <name evidence="1" type="ORF">ACFSQP_08305</name>
</gene>
<evidence type="ECO:0000313" key="2">
    <source>
        <dbReference type="Proteomes" id="UP001597472"/>
    </source>
</evidence>
<dbReference type="InterPro" id="IPR041662">
    <property type="entry name" value="SusD-like_2"/>
</dbReference>
<keyword evidence="1" id="KW-0449">Lipoprotein</keyword>
<dbReference type="RefSeq" id="WP_376893329.1">
    <property type="nucleotide sequence ID" value="NZ_JBHULS010000003.1"/>
</dbReference>
<proteinExistence type="predicted"/>
<organism evidence="1 2">
    <name type="scientific">Bizionia sediminis</name>
    <dbReference type="NCBI Taxonomy" id="1737064"/>
    <lineage>
        <taxon>Bacteria</taxon>
        <taxon>Pseudomonadati</taxon>
        <taxon>Bacteroidota</taxon>
        <taxon>Flavobacteriia</taxon>
        <taxon>Flavobacteriales</taxon>
        <taxon>Flavobacteriaceae</taxon>
        <taxon>Bizionia</taxon>
    </lineage>
</organism>
<dbReference type="Proteomes" id="UP001597472">
    <property type="component" value="Unassembled WGS sequence"/>
</dbReference>
<keyword evidence="2" id="KW-1185">Reference proteome</keyword>
<accession>A0ABW5KVB6</accession>
<dbReference type="InterPro" id="IPR011990">
    <property type="entry name" value="TPR-like_helical_dom_sf"/>
</dbReference>
<evidence type="ECO:0000313" key="1">
    <source>
        <dbReference type="EMBL" id="MFD2551815.1"/>
    </source>
</evidence>
<reference evidence="2" key="1">
    <citation type="journal article" date="2019" name="Int. J. Syst. Evol. Microbiol.">
        <title>The Global Catalogue of Microorganisms (GCM) 10K type strain sequencing project: providing services to taxonomists for standard genome sequencing and annotation.</title>
        <authorList>
            <consortium name="The Broad Institute Genomics Platform"/>
            <consortium name="The Broad Institute Genome Sequencing Center for Infectious Disease"/>
            <person name="Wu L."/>
            <person name="Ma J."/>
        </authorList>
    </citation>
    <scope>NUCLEOTIDE SEQUENCE [LARGE SCALE GENOMIC DNA]</scope>
    <source>
        <strain evidence="2">KCTC 42587</strain>
    </source>
</reference>
<sequence>MKTFNIYMVLILALALSSCEDYLDVNDSEVDATQEVVTPNLLLAGAITQPHAQFVNSGNELGNIFMNNWAGDINNVTGGFLDEFELDLTPSFRASIWNNIYRTIGTYQDIISYEGDGDYSNHKAIARILKSYYFQYLVDVYGDIPYTEALQGGDNLTPAYDDDQAIYRDLIVQLDLAIAEMNPDAAPVGGEDVVYAGNMDMWVKFANTLKLRILLRESLLPGSSAYVAEQMTALDKNFIGVGESALIDPPYENTAGKQNPFYANYGFDTATPPTPTFDYNFITPSEYAAEFLKGNQTENGVQTGIFDPRVNAIYRVLPEVGEVVGVQQGATNVSAPPLLSELGPGIIVASEQPGYLFTAAESLFLQAEAAQYLGLPGDAQTFFNQGITESFTQLGIGDQAADYITTSANAPKIGWNGPSDKREVIMTQKWIALNSINGLESWIEYTRTGFPDVPLAITATRPAKPNRLLYPSSEYSTNSANVPSQSVDDAFSTKIFWDAN</sequence>
<dbReference type="PROSITE" id="PS51257">
    <property type="entry name" value="PROKAR_LIPOPROTEIN"/>
    <property type="match status" value="1"/>
</dbReference>
<dbReference type="EMBL" id="JBHULS010000003">
    <property type="protein sequence ID" value="MFD2551815.1"/>
    <property type="molecule type" value="Genomic_DNA"/>
</dbReference>
<dbReference type="Pfam" id="PF12771">
    <property type="entry name" value="SusD-like_2"/>
    <property type="match status" value="1"/>
</dbReference>
<comment type="caution">
    <text evidence="1">The sequence shown here is derived from an EMBL/GenBank/DDBJ whole genome shotgun (WGS) entry which is preliminary data.</text>
</comment>
<dbReference type="Gene3D" id="1.25.40.390">
    <property type="match status" value="1"/>
</dbReference>
<protein>
    <submittedName>
        <fullName evidence="1">SusD/RagB family nutrient-binding outer membrane lipoprotein</fullName>
    </submittedName>
</protein>
<name>A0ABW5KVB6_9FLAO</name>